<evidence type="ECO:0000256" key="2">
    <source>
        <dbReference type="ARBA" id="ARBA00023315"/>
    </source>
</evidence>
<feature type="binding site" evidence="3">
    <location>
        <begin position="189"/>
        <end position="202"/>
    </location>
    <ligand>
        <name>acetyl-CoA</name>
        <dbReference type="ChEBI" id="CHEBI:57288"/>
    </ligand>
</feature>
<dbReference type="PROSITE" id="PS51730">
    <property type="entry name" value="GNAT_ATAT"/>
    <property type="match status" value="1"/>
</dbReference>
<dbReference type="AlphaFoldDB" id="A0A914USG5"/>
<reference evidence="6" key="1">
    <citation type="submission" date="2022-11" db="UniProtKB">
        <authorList>
            <consortium name="WormBaseParasite"/>
        </authorList>
    </citation>
    <scope>IDENTIFICATION</scope>
</reference>
<feature type="site" description="Crucial for catalytic activity" evidence="3">
    <location>
        <position position="121"/>
    </location>
</feature>
<dbReference type="Gene3D" id="3.40.630.30">
    <property type="match status" value="1"/>
</dbReference>
<keyword evidence="2 3" id="KW-0012">Acyltransferase</keyword>
<comment type="function">
    <text evidence="3">Specifically acetylates 'Lys-40' in alpha-tubulin on the lumenal side of microtubules. Promotes microtubule destabilization and accelerates microtubule dynamics; this activity may be independent of acetylation activity. Acetylates alpha-tubulin with a slow enzymatic rate, due to a catalytic site that is not optimized for acetyl transfer. Enters the microtubule through each end and diffuses quickly throughout the lumen of microtubules. Acetylates only long/old microtubules because of its slow acetylation rate since it does not have time to act on dynamically unstable microtubules before the enzyme is released.</text>
</comment>
<evidence type="ECO:0000256" key="3">
    <source>
        <dbReference type="HAMAP-Rule" id="MF_03130"/>
    </source>
</evidence>
<feature type="domain" description="N-acetyltransferase" evidence="4">
    <location>
        <begin position="73"/>
        <end position="255"/>
    </location>
</feature>
<dbReference type="InterPro" id="IPR038746">
    <property type="entry name" value="Atat"/>
</dbReference>
<name>A0A914USG5_9BILA</name>
<comment type="caution">
    <text evidence="3">Lacks conserved residue(s) required for the propagation of feature annotation.</text>
</comment>
<organism evidence="5 6">
    <name type="scientific">Plectus sambesii</name>
    <dbReference type="NCBI Taxonomy" id="2011161"/>
    <lineage>
        <taxon>Eukaryota</taxon>
        <taxon>Metazoa</taxon>
        <taxon>Ecdysozoa</taxon>
        <taxon>Nematoda</taxon>
        <taxon>Chromadorea</taxon>
        <taxon>Plectida</taxon>
        <taxon>Plectina</taxon>
        <taxon>Plectoidea</taxon>
        <taxon>Plectidae</taxon>
        <taxon>Plectus</taxon>
    </lineage>
</organism>
<dbReference type="PANTHER" id="PTHR12327">
    <property type="entry name" value="ALPHA-TUBULIN N-ACETYLTRANSFERASE 1"/>
    <property type="match status" value="1"/>
</dbReference>
<dbReference type="InterPro" id="IPR007965">
    <property type="entry name" value="GNAT_ATAT"/>
</dbReference>
<keyword evidence="5" id="KW-1185">Reference proteome</keyword>
<dbReference type="WBParaSite" id="PSAMB.scaffold12231size2874.g34719.t1">
    <property type="protein sequence ID" value="PSAMB.scaffold12231size2874.g34719.t1"/>
    <property type="gene ID" value="PSAMB.scaffold12231size2874.g34719"/>
</dbReference>
<proteinExistence type="inferred from homology"/>
<dbReference type="Proteomes" id="UP000887566">
    <property type="component" value="Unplaced"/>
</dbReference>
<dbReference type="GO" id="GO:0019799">
    <property type="term" value="F:tubulin N-acetyltransferase activity"/>
    <property type="evidence" value="ECO:0007669"/>
    <property type="project" value="UniProtKB-UniRule"/>
</dbReference>
<dbReference type="HAMAP" id="MF_03130">
    <property type="entry name" value="mec17"/>
    <property type="match status" value="1"/>
</dbReference>
<dbReference type="PANTHER" id="PTHR12327:SF0">
    <property type="entry name" value="ALPHA-TUBULIN N-ACETYLTRANSFERASE 1"/>
    <property type="match status" value="1"/>
</dbReference>
<dbReference type="GO" id="GO:0005874">
    <property type="term" value="C:microtubule"/>
    <property type="evidence" value="ECO:0007669"/>
    <property type="project" value="InterPro"/>
</dbReference>
<protein>
    <recommendedName>
        <fullName evidence="3">Alpha-tubulin N-acetyltransferase</fullName>
        <shortName evidence="3">Alpha-TAT</shortName>
        <shortName evidence="3">TAT</shortName>
        <ecNumber evidence="3">2.3.1.108</ecNumber>
    </recommendedName>
    <alternativeName>
        <fullName evidence="3">Acetyltransferase mec-17 homolog</fullName>
    </alternativeName>
</protein>
<keyword evidence="1 3" id="KW-0808">Transferase</keyword>
<dbReference type="GO" id="GO:0048666">
    <property type="term" value="P:neuron development"/>
    <property type="evidence" value="ECO:0007669"/>
    <property type="project" value="UniProtKB-UniRule"/>
</dbReference>
<dbReference type="Pfam" id="PF05301">
    <property type="entry name" value="Acetyltransf_16"/>
    <property type="match status" value="1"/>
</dbReference>
<evidence type="ECO:0000256" key="1">
    <source>
        <dbReference type="ARBA" id="ARBA00022679"/>
    </source>
</evidence>
<evidence type="ECO:0000313" key="5">
    <source>
        <dbReference type="Proteomes" id="UP000887566"/>
    </source>
</evidence>
<evidence type="ECO:0000313" key="6">
    <source>
        <dbReference type="WBParaSite" id="PSAMB.scaffold12231size2874.g34719.t1"/>
    </source>
</evidence>
<comment type="catalytic activity">
    <reaction evidence="3">
        <text>L-lysyl-[alpha-tubulin] + acetyl-CoA = N(6)-acetyl-L-lysyl-[alpha-tubulin] + CoA + H(+)</text>
        <dbReference type="Rhea" id="RHEA:15277"/>
        <dbReference type="Rhea" id="RHEA-COMP:11278"/>
        <dbReference type="Rhea" id="RHEA-COMP:11279"/>
        <dbReference type="ChEBI" id="CHEBI:15378"/>
        <dbReference type="ChEBI" id="CHEBI:29969"/>
        <dbReference type="ChEBI" id="CHEBI:57287"/>
        <dbReference type="ChEBI" id="CHEBI:57288"/>
        <dbReference type="ChEBI" id="CHEBI:61930"/>
        <dbReference type="EC" id="2.3.1.108"/>
    </reaction>
</comment>
<sequence>MAAATIDRRSAPRRIVSLRPPSSRLHYCDGHGITPIQLTSVQRPPSVLPSPTLQSPLTQTTVNAHFYCGRLKMEIAFDLTPVFPTEIVRLDGAALRRLNPRRVWAVQKLIDQIGKLSTEAQGLRRVLTTYDKVAESEDQQAIYLLWQKSDRRENMSNIIGMLKVGQKKLYLFDKKMRSYQVAPTCILDFYVHDSLQRQGYGHRIYNFMLETEGIRPDQVAIDKPSESLIQFMKKHYGLEDPIWQNTNYVVYPGFFEQLDTANGGGAHPNPDRPGAVY</sequence>
<evidence type="ECO:0000259" key="4">
    <source>
        <dbReference type="PROSITE" id="PS51730"/>
    </source>
</evidence>
<accession>A0A914USG5</accession>
<comment type="similarity">
    <text evidence="3">Belongs to the acetyltransferase ATAT1 family.</text>
</comment>
<dbReference type="EC" id="2.3.1.108" evidence="3"/>
<dbReference type="GO" id="GO:0070507">
    <property type="term" value="P:regulation of microtubule cytoskeleton organization"/>
    <property type="evidence" value="ECO:0007669"/>
    <property type="project" value="UniProtKB-UniRule"/>
</dbReference>